<name>A0A6J5LM88_9CAUD</name>
<dbReference type="EMBL" id="LR796284">
    <property type="protein sequence ID" value="CAB4134463.1"/>
    <property type="molecule type" value="Genomic_DNA"/>
</dbReference>
<organism evidence="1">
    <name type="scientific">uncultured Caudovirales phage</name>
    <dbReference type="NCBI Taxonomy" id="2100421"/>
    <lineage>
        <taxon>Viruses</taxon>
        <taxon>Duplodnaviria</taxon>
        <taxon>Heunggongvirae</taxon>
        <taxon>Uroviricota</taxon>
        <taxon>Caudoviricetes</taxon>
        <taxon>Peduoviridae</taxon>
        <taxon>Maltschvirus</taxon>
        <taxon>Maltschvirus maltsch</taxon>
    </lineage>
</organism>
<reference evidence="1" key="1">
    <citation type="submission" date="2020-04" db="EMBL/GenBank/DDBJ databases">
        <authorList>
            <person name="Chiriac C."/>
            <person name="Salcher M."/>
            <person name="Ghai R."/>
            <person name="Kavagutti S V."/>
        </authorList>
    </citation>
    <scope>NUCLEOTIDE SEQUENCE</scope>
</reference>
<proteinExistence type="predicted"/>
<accession>A0A6J5LM88</accession>
<evidence type="ECO:0000313" key="1">
    <source>
        <dbReference type="EMBL" id="CAB4134463.1"/>
    </source>
</evidence>
<sequence length="61" mass="6958">MLTNTSHSSILTSIEQLEARKHELRQLIAQADERINANPLNSQARGAFTYYSEVLRALEQE</sequence>
<protein>
    <submittedName>
        <fullName evidence="1">Uncharacterized protein</fullName>
    </submittedName>
</protein>
<gene>
    <name evidence="1" type="ORF">UFOVP273_82</name>
</gene>